<gene>
    <name evidence="1" type="ORF">IT779_21360</name>
</gene>
<reference evidence="1" key="1">
    <citation type="submission" date="2020-11" db="EMBL/GenBank/DDBJ databases">
        <title>Nocardia NEAU-351.nov., a novel actinomycete isolated from the cow dung.</title>
        <authorList>
            <person name="Zhang X."/>
        </authorList>
    </citation>
    <scope>NUCLEOTIDE SEQUENCE</scope>
    <source>
        <strain evidence="1">NEAU-351</strain>
    </source>
</reference>
<evidence type="ECO:0000313" key="2">
    <source>
        <dbReference type="Proteomes" id="UP000655751"/>
    </source>
</evidence>
<protein>
    <submittedName>
        <fullName evidence="1">Uncharacterized protein</fullName>
    </submittedName>
</protein>
<organism evidence="1 2">
    <name type="scientific">Nocardia bovistercoris</name>
    <dbReference type="NCBI Taxonomy" id="2785916"/>
    <lineage>
        <taxon>Bacteria</taxon>
        <taxon>Bacillati</taxon>
        <taxon>Actinomycetota</taxon>
        <taxon>Actinomycetes</taxon>
        <taxon>Mycobacteriales</taxon>
        <taxon>Nocardiaceae</taxon>
        <taxon>Nocardia</taxon>
    </lineage>
</organism>
<sequence>MGRVYAGDVLIWSAAQNASDDFNRASLGSNWVTLGISSAGIVPVINANRLRNAPTTVSNTRNQSAALFSAAPAVSDNHMVRATLASAVNGLYSGLILRASVDFQNMVVAMLTTDSAATGIWTFIGGTSVRRVSTSTSTFAANDVAGFKAEGSLYTLVKNPDGANTTVATWNDTGALYLPSSSRRLGGAYLTSDSNVVGTQNWSPALDDFNIRDI</sequence>
<comment type="caution">
    <text evidence="1">The sequence shown here is derived from an EMBL/GenBank/DDBJ whole genome shotgun (WGS) entry which is preliminary data.</text>
</comment>
<dbReference type="EMBL" id="JADMLG010000008">
    <property type="protein sequence ID" value="MBH0778833.1"/>
    <property type="molecule type" value="Genomic_DNA"/>
</dbReference>
<dbReference type="RefSeq" id="WP_196151126.1">
    <property type="nucleotide sequence ID" value="NZ_JADMLG010000008.1"/>
</dbReference>
<dbReference type="AlphaFoldDB" id="A0A931IFP0"/>
<keyword evidence="2" id="KW-1185">Reference proteome</keyword>
<name>A0A931IFP0_9NOCA</name>
<accession>A0A931IFP0</accession>
<dbReference type="Proteomes" id="UP000655751">
    <property type="component" value="Unassembled WGS sequence"/>
</dbReference>
<proteinExistence type="predicted"/>
<evidence type="ECO:0000313" key="1">
    <source>
        <dbReference type="EMBL" id="MBH0778833.1"/>
    </source>
</evidence>